<dbReference type="PANTHER" id="PTHR10366">
    <property type="entry name" value="NAD DEPENDENT EPIMERASE/DEHYDRATASE"/>
    <property type="match status" value="1"/>
</dbReference>
<dbReference type="FunFam" id="3.40.50.720:FF:000191">
    <property type="entry name" value="Methylglyoxal reductase (NADPH-dependent)"/>
    <property type="match status" value="1"/>
</dbReference>
<dbReference type="GeneID" id="89942688"/>
<dbReference type="CDD" id="cd05227">
    <property type="entry name" value="AR_SDR_e"/>
    <property type="match status" value="1"/>
</dbReference>
<dbReference type="GO" id="GO:0016616">
    <property type="term" value="F:oxidoreductase activity, acting on the CH-OH group of donors, NAD or NADP as acceptor"/>
    <property type="evidence" value="ECO:0007669"/>
    <property type="project" value="TreeGrafter"/>
</dbReference>
<dbReference type="EMBL" id="MU853341">
    <property type="protein sequence ID" value="KAK4112662.1"/>
    <property type="molecule type" value="Genomic_DNA"/>
</dbReference>
<evidence type="ECO:0000259" key="3">
    <source>
        <dbReference type="Pfam" id="PF01370"/>
    </source>
</evidence>
<comment type="caution">
    <text evidence="4">The sequence shown here is derived from an EMBL/GenBank/DDBJ whole genome shotgun (WGS) entry which is preliminary data.</text>
</comment>
<accession>A0AAN6TDZ4</accession>
<proteinExistence type="inferred from homology"/>
<evidence type="ECO:0000313" key="5">
    <source>
        <dbReference type="Proteomes" id="UP001302812"/>
    </source>
</evidence>
<keyword evidence="1" id="KW-0560">Oxidoreductase</keyword>
<dbReference type="SMR" id="A0AAN6TDZ4"/>
<dbReference type="AlphaFoldDB" id="A0AAN6TDZ4"/>
<evidence type="ECO:0000313" key="4">
    <source>
        <dbReference type="EMBL" id="KAK4112662.1"/>
    </source>
</evidence>
<dbReference type="InterPro" id="IPR036291">
    <property type="entry name" value="NAD(P)-bd_dom_sf"/>
</dbReference>
<reference evidence="4" key="2">
    <citation type="submission" date="2023-05" db="EMBL/GenBank/DDBJ databases">
        <authorList>
            <consortium name="Lawrence Berkeley National Laboratory"/>
            <person name="Steindorff A."/>
            <person name="Hensen N."/>
            <person name="Bonometti L."/>
            <person name="Westerberg I."/>
            <person name="Brannstrom I.O."/>
            <person name="Guillou S."/>
            <person name="Cros-Aarteil S."/>
            <person name="Calhoun S."/>
            <person name="Haridas S."/>
            <person name="Kuo A."/>
            <person name="Mondo S."/>
            <person name="Pangilinan J."/>
            <person name="Riley R."/>
            <person name="Labutti K."/>
            <person name="Andreopoulos B."/>
            <person name="Lipzen A."/>
            <person name="Chen C."/>
            <person name="Yanf M."/>
            <person name="Daum C."/>
            <person name="Ng V."/>
            <person name="Clum A."/>
            <person name="Ohm R."/>
            <person name="Martin F."/>
            <person name="Silar P."/>
            <person name="Natvig D."/>
            <person name="Lalanne C."/>
            <person name="Gautier V."/>
            <person name="Ament-Velasquez S.L."/>
            <person name="Kruys A."/>
            <person name="Hutchinson M.I."/>
            <person name="Powell A.J."/>
            <person name="Barry K."/>
            <person name="Miller A.N."/>
            <person name="Grigoriev I.V."/>
            <person name="Debuchy R."/>
            <person name="Gladieux P."/>
            <person name="Thoren M.H."/>
            <person name="Johannesson H."/>
        </authorList>
    </citation>
    <scope>NUCLEOTIDE SEQUENCE</scope>
    <source>
        <strain evidence="4">CBS 508.74</strain>
    </source>
</reference>
<dbReference type="RefSeq" id="XP_064670232.1">
    <property type="nucleotide sequence ID" value="XM_064818562.1"/>
</dbReference>
<keyword evidence="5" id="KW-1185">Reference proteome</keyword>
<organism evidence="4 5">
    <name type="scientific">Canariomyces notabilis</name>
    <dbReference type="NCBI Taxonomy" id="2074819"/>
    <lineage>
        <taxon>Eukaryota</taxon>
        <taxon>Fungi</taxon>
        <taxon>Dikarya</taxon>
        <taxon>Ascomycota</taxon>
        <taxon>Pezizomycotina</taxon>
        <taxon>Sordariomycetes</taxon>
        <taxon>Sordariomycetidae</taxon>
        <taxon>Sordariales</taxon>
        <taxon>Chaetomiaceae</taxon>
        <taxon>Canariomyces</taxon>
    </lineage>
</organism>
<feature type="domain" description="NAD-dependent epimerase/dehydratase" evidence="3">
    <location>
        <begin position="15"/>
        <end position="283"/>
    </location>
</feature>
<dbReference type="Pfam" id="PF01370">
    <property type="entry name" value="Epimerase"/>
    <property type="match status" value="1"/>
</dbReference>
<dbReference type="Gene3D" id="3.40.50.720">
    <property type="entry name" value="NAD(P)-binding Rossmann-like Domain"/>
    <property type="match status" value="1"/>
</dbReference>
<protein>
    <submittedName>
        <fullName evidence="4">NAD(P)-binding protein</fullName>
    </submittedName>
</protein>
<dbReference type="SUPFAM" id="SSF51735">
    <property type="entry name" value="NAD(P)-binding Rossmann-fold domains"/>
    <property type="match status" value="1"/>
</dbReference>
<dbReference type="InterPro" id="IPR050425">
    <property type="entry name" value="NAD(P)_dehydrat-like"/>
</dbReference>
<reference evidence="4" key="1">
    <citation type="journal article" date="2023" name="Mol. Phylogenet. Evol.">
        <title>Genome-scale phylogeny and comparative genomics of the fungal order Sordariales.</title>
        <authorList>
            <person name="Hensen N."/>
            <person name="Bonometti L."/>
            <person name="Westerberg I."/>
            <person name="Brannstrom I.O."/>
            <person name="Guillou S."/>
            <person name="Cros-Aarteil S."/>
            <person name="Calhoun S."/>
            <person name="Haridas S."/>
            <person name="Kuo A."/>
            <person name="Mondo S."/>
            <person name="Pangilinan J."/>
            <person name="Riley R."/>
            <person name="LaButti K."/>
            <person name="Andreopoulos B."/>
            <person name="Lipzen A."/>
            <person name="Chen C."/>
            <person name="Yan M."/>
            <person name="Daum C."/>
            <person name="Ng V."/>
            <person name="Clum A."/>
            <person name="Steindorff A."/>
            <person name="Ohm R.A."/>
            <person name="Martin F."/>
            <person name="Silar P."/>
            <person name="Natvig D.O."/>
            <person name="Lalanne C."/>
            <person name="Gautier V."/>
            <person name="Ament-Velasquez S.L."/>
            <person name="Kruys A."/>
            <person name="Hutchinson M.I."/>
            <person name="Powell A.J."/>
            <person name="Barry K."/>
            <person name="Miller A.N."/>
            <person name="Grigoriev I.V."/>
            <person name="Debuchy R."/>
            <person name="Gladieux P."/>
            <person name="Hiltunen Thoren M."/>
            <person name="Johannesson H."/>
        </authorList>
    </citation>
    <scope>NUCLEOTIDE SEQUENCE</scope>
    <source>
        <strain evidence="4">CBS 508.74</strain>
    </source>
</reference>
<name>A0AAN6TDZ4_9PEZI</name>
<evidence type="ECO:0000256" key="2">
    <source>
        <dbReference type="ARBA" id="ARBA00023445"/>
    </source>
</evidence>
<dbReference type="Proteomes" id="UP001302812">
    <property type="component" value="Unassembled WGS sequence"/>
</dbReference>
<comment type="similarity">
    <text evidence="2">Belongs to the NAD(P)-dependent epimerase/dehydratase family. Dihydroflavonol-4-reductase subfamily.</text>
</comment>
<sequence length="355" mass="38995">MTATEAPGAHSKGKVLLTGGTGFVASHVLDCLLDHGFEVVVTARSEEKGQRIIQSIDTPLKKNVSYVVVGNVADEGAFDEAVKSNPPFDYVVHTASPYQFTWNDPVKECLDPAIKGTTGILKSIKAFAPSVKRVVITSSSAAILSPPNHPTKVYNESFWCDLTWEQALNPVHTYRASKGSPHQKFAEKAAWSFVETEKPNFDLATINNTYTFGPIPRSLDSLSSESINASNKRIYDLVAGNMREGIEPTQPVFTFVDVRDVALAHVRAMTVPGAGGKRFYVVGGFFSNPRLAAIIRDRFPQLEDRLPPADTPDDFPDDHFECDVSRSREVLGLEYTSLEKSVADTVESILRFEGR</sequence>
<dbReference type="PANTHER" id="PTHR10366:SF564">
    <property type="entry name" value="STEROL-4-ALPHA-CARBOXYLATE 3-DEHYDROGENASE, DECARBOXYLATING"/>
    <property type="match status" value="1"/>
</dbReference>
<dbReference type="InterPro" id="IPR001509">
    <property type="entry name" value="Epimerase_deHydtase"/>
</dbReference>
<gene>
    <name evidence="4" type="ORF">N656DRAFT_828978</name>
</gene>
<evidence type="ECO:0000256" key="1">
    <source>
        <dbReference type="ARBA" id="ARBA00023002"/>
    </source>
</evidence>